<dbReference type="RefSeq" id="WP_088325952.1">
    <property type="nucleotide sequence ID" value="NZ_CAJNQH010000001.1"/>
</dbReference>
<evidence type="ECO:0000313" key="1">
    <source>
        <dbReference type="EMBL" id="WHM21511.1"/>
    </source>
</evidence>
<proteinExistence type="predicted"/>
<dbReference type="EMBL" id="CP125292">
    <property type="protein sequence ID" value="WHM21511.1"/>
    <property type="molecule type" value="Genomic_DNA"/>
</dbReference>
<sequence length="250" mass="28365">MNSDNAISRLHNIIDHVYGKRTEPSYEDTQRSIKEAWSKEFGLESNDLSALLNSLSLLLELVRKSRATIETHPQLNTEKNIGYINNIERGLSQIDLDRGTMKTFYTYINRETITALYYIGENYSFLNASQSKELESEQVTSLLSEIEELTKNFYASTLPEKLKLIVIKKLNLIREALIQYRITGLDGLQDALEQTIGSIILNGSEFSNQENDQNVKGLFGFINKLGHILSVGNTAGEFIGYIKEYLPLSK</sequence>
<evidence type="ECO:0000313" key="2">
    <source>
        <dbReference type="Proteomes" id="UP001229422"/>
    </source>
</evidence>
<organism evidence="1 2">
    <name type="scientific">Bacillus subtilis</name>
    <dbReference type="NCBI Taxonomy" id="1423"/>
    <lineage>
        <taxon>Bacteria</taxon>
        <taxon>Bacillati</taxon>
        <taxon>Bacillota</taxon>
        <taxon>Bacilli</taxon>
        <taxon>Bacillales</taxon>
        <taxon>Bacillaceae</taxon>
        <taxon>Bacillus</taxon>
    </lineage>
</organism>
<accession>A0AAQ3IEG5</accession>
<dbReference type="AlphaFoldDB" id="A0AAQ3IEG5"/>
<protein>
    <submittedName>
        <fullName evidence="1">Uncharacterized protein</fullName>
    </submittedName>
</protein>
<reference evidence="1" key="1">
    <citation type="submission" date="2023-05" db="EMBL/GenBank/DDBJ databases">
        <title>Complete genome sequence of Bacillus subtilis SRCM117797 isolated from Soybean paste.</title>
        <authorList>
            <person name="Abraha H.B."/>
            <person name="Kim K.-P."/>
            <person name="Ryu M.-S."/>
            <person name="Jeong D.-Y."/>
        </authorList>
    </citation>
    <scope>NUCLEOTIDE SEQUENCE</scope>
    <source>
        <strain evidence="1">SRCM117797</strain>
    </source>
</reference>
<gene>
    <name evidence="1" type="ORF">QL281_22585</name>
</gene>
<dbReference type="Proteomes" id="UP001229422">
    <property type="component" value="Chromosome"/>
</dbReference>
<name>A0AAQ3IEG5_BACIU</name>